<accession>A0A1T5KX47</accession>
<evidence type="ECO:0000313" key="3">
    <source>
        <dbReference type="Proteomes" id="UP000190857"/>
    </source>
</evidence>
<dbReference type="Proteomes" id="UP000190857">
    <property type="component" value="Unassembled WGS sequence"/>
</dbReference>
<organism evidence="2 3">
    <name type="scientific">Okibacterium fritillariae</name>
    <dbReference type="NCBI Taxonomy" id="123320"/>
    <lineage>
        <taxon>Bacteria</taxon>
        <taxon>Bacillati</taxon>
        <taxon>Actinomycetota</taxon>
        <taxon>Actinomycetes</taxon>
        <taxon>Micrococcales</taxon>
        <taxon>Microbacteriaceae</taxon>
        <taxon>Okibacterium</taxon>
    </lineage>
</organism>
<proteinExistence type="predicted"/>
<reference evidence="2 3" key="1">
    <citation type="submission" date="2017-02" db="EMBL/GenBank/DDBJ databases">
        <authorList>
            <person name="Peterson S.W."/>
        </authorList>
    </citation>
    <scope>NUCLEOTIDE SEQUENCE [LARGE SCALE GENOMIC DNA]</scope>
    <source>
        <strain evidence="2 3">VKM Ac-2059</strain>
    </source>
</reference>
<sequence>MSPGDETASAQSGVPKSGAPDSEATDDERWLVVNGRRWRRTDPSLPEDVVAALKSHLGRGRSGVRTAKKDADDDAVAAARKRVGLAKHGLGERGPYWWDDTPADRLARAREALAALDALDEPPPTSRTSS</sequence>
<dbReference type="STRING" id="123320.SAMN06309945_2550"/>
<dbReference type="RefSeq" id="WP_234991232.1">
    <property type="nucleotide sequence ID" value="NZ_FUZP01000003.1"/>
</dbReference>
<evidence type="ECO:0000313" key="2">
    <source>
        <dbReference type="EMBL" id="SKC67758.1"/>
    </source>
</evidence>
<evidence type="ECO:0000256" key="1">
    <source>
        <dbReference type="SAM" id="MobiDB-lite"/>
    </source>
</evidence>
<gene>
    <name evidence="2" type="ORF">SAMN06309945_2550</name>
</gene>
<name>A0A1T5KX47_9MICO</name>
<protein>
    <recommendedName>
        <fullName evidence="4">Biopolymer transporter Tol</fullName>
    </recommendedName>
</protein>
<keyword evidence="3" id="KW-1185">Reference proteome</keyword>
<dbReference type="EMBL" id="FUZP01000003">
    <property type="protein sequence ID" value="SKC67758.1"/>
    <property type="molecule type" value="Genomic_DNA"/>
</dbReference>
<feature type="region of interest" description="Disordered" evidence="1">
    <location>
        <begin position="1"/>
        <end position="29"/>
    </location>
</feature>
<dbReference type="AlphaFoldDB" id="A0A1T5KX47"/>
<evidence type="ECO:0008006" key="4">
    <source>
        <dbReference type="Google" id="ProtNLM"/>
    </source>
</evidence>